<sequence length="224" mass="24815">MSYTLVLTFEGGDLEAIPVEVSPMTDFCIRYPNLIRKDIKMNSSSLCRAIRLAKRIDRSILKSIVTPSTGLPRQSQLIKEIVALSKDLILRHFGESIDSGSPGRLSQSTEAGAEKVYPGQRFTRYAILGDDVCIADENVASLYRQTVNDLGLAIRKGASSKLGYSEALTKREGFVPLPARKRMQPFMSLVMEAFALARPPLTNRRRGTLLAFPYNIEGSSVFKP</sequence>
<reference evidence="2 3" key="1">
    <citation type="submission" date="2024-01" db="EMBL/GenBank/DDBJ databases">
        <title>The genomes of 5 underutilized Papilionoideae crops provide insights into root nodulation and disease resistanc.</title>
        <authorList>
            <person name="Yuan L."/>
        </authorList>
    </citation>
    <scope>NUCLEOTIDE SEQUENCE [LARGE SCALE GENOMIC DNA]</scope>
    <source>
        <strain evidence="2">ZHUSHIDOU_FW_LH</strain>
        <tissue evidence="2">Leaf</tissue>
    </source>
</reference>
<accession>A0AAN9HGV4</accession>
<organism evidence="2 3">
    <name type="scientific">Crotalaria pallida</name>
    <name type="common">Smooth rattlebox</name>
    <name type="synonym">Crotalaria striata</name>
    <dbReference type="NCBI Taxonomy" id="3830"/>
    <lineage>
        <taxon>Eukaryota</taxon>
        <taxon>Viridiplantae</taxon>
        <taxon>Streptophyta</taxon>
        <taxon>Embryophyta</taxon>
        <taxon>Tracheophyta</taxon>
        <taxon>Spermatophyta</taxon>
        <taxon>Magnoliopsida</taxon>
        <taxon>eudicotyledons</taxon>
        <taxon>Gunneridae</taxon>
        <taxon>Pentapetalae</taxon>
        <taxon>rosids</taxon>
        <taxon>fabids</taxon>
        <taxon>Fabales</taxon>
        <taxon>Fabaceae</taxon>
        <taxon>Papilionoideae</taxon>
        <taxon>50 kb inversion clade</taxon>
        <taxon>genistoids sensu lato</taxon>
        <taxon>core genistoids</taxon>
        <taxon>Crotalarieae</taxon>
        <taxon>Crotalaria</taxon>
    </lineage>
</organism>
<protein>
    <submittedName>
        <fullName evidence="2">Uncharacterized protein</fullName>
    </submittedName>
</protein>
<dbReference type="InterPro" id="IPR008686">
    <property type="entry name" value="RNA_pol_mitovir"/>
</dbReference>
<proteinExistence type="predicted"/>
<comment type="caution">
    <text evidence="2">The sequence shown here is derived from an EMBL/GenBank/DDBJ whole genome shotgun (WGS) entry which is preliminary data.</text>
</comment>
<dbReference type="Proteomes" id="UP001372338">
    <property type="component" value="Unassembled WGS sequence"/>
</dbReference>
<evidence type="ECO:0000313" key="1">
    <source>
        <dbReference type="EMBL" id="KAK7231014.1"/>
    </source>
</evidence>
<dbReference type="PANTHER" id="PTHR34456">
    <property type="entry name" value="MITOVIRUS RNA-DEPENDENT RNA POLYMERASE"/>
    <property type="match status" value="1"/>
</dbReference>
<dbReference type="PANTHER" id="PTHR34456:SF9">
    <property type="entry name" value="MITOVIRUS RNA-DEPENDENT RNA POLYMERASE"/>
    <property type="match status" value="1"/>
</dbReference>
<dbReference type="EMBL" id="JAYWIO010000121">
    <property type="protein sequence ID" value="KAK7231997.1"/>
    <property type="molecule type" value="Genomic_DNA"/>
</dbReference>
<name>A0AAN9HGV4_CROPI</name>
<evidence type="ECO:0000313" key="2">
    <source>
        <dbReference type="EMBL" id="KAK7231997.1"/>
    </source>
</evidence>
<dbReference type="Pfam" id="PF05919">
    <property type="entry name" value="Mitovir_RNA_pol"/>
    <property type="match status" value="1"/>
</dbReference>
<evidence type="ECO:0000313" key="3">
    <source>
        <dbReference type="Proteomes" id="UP001372338"/>
    </source>
</evidence>
<gene>
    <name evidence="2" type="ORF">RIF29_48026</name>
    <name evidence="1" type="ORF">RIF29_48499</name>
</gene>
<dbReference type="AlphaFoldDB" id="A0AAN9HGV4"/>
<keyword evidence="3" id="KW-1185">Reference proteome</keyword>
<dbReference type="EMBL" id="JAYWIO010000163">
    <property type="protein sequence ID" value="KAK7231014.1"/>
    <property type="molecule type" value="Genomic_DNA"/>
</dbReference>